<evidence type="ECO:0000256" key="2">
    <source>
        <dbReference type="ARBA" id="ARBA00022475"/>
    </source>
</evidence>
<dbReference type="PANTHER" id="PTHR39087:SF2">
    <property type="entry name" value="UPF0104 MEMBRANE PROTEIN MJ1595"/>
    <property type="match status" value="1"/>
</dbReference>
<keyword evidence="4 7" id="KW-1133">Transmembrane helix</keyword>
<dbReference type="AlphaFoldDB" id="A0A5C4J1G4"/>
<name>A0A5C4J1G4_9ACTN</name>
<comment type="caution">
    <text evidence="8">The sequence shown here is derived from an EMBL/GenBank/DDBJ whole genome shotgun (WGS) entry which is preliminary data.</text>
</comment>
<proteinExistence type="predicted"/>
<keyword evidence="9" id="KW-1185">Reference proteome</keyword>
<feature type="transmembrane region" description="Helical" evidence="7">
    <location>
        <begin position="599"/>
        <end position="624"/>
    </location>
</feature>
<gene>
    <name evidence="8" type="ORF">ETD83_35040</name>
</gene>
<reference evidence="8 9" key="1">
    <citation type="submission" date="2019-05" db="EMBL/GenBank/DDBJ databases">
        <title>Draft genome sequence of Actinomadura sp. 14C53.</title>
        <authorList>
            <person name="Saricaoglu S."/>
            <person name="Isik K."/>
        </authorList>
    </citation>
    <scope>NUCLEOTIDE SEQUENCE [LARGE SCALE GENOMIC DNA]</scope>
    <source>
        <strain evidence="8 9">14C53</strain>
    </source>
</reference>
<comment type="subcellular location">
    <subcellularLocation>
        <location evidence="1">Cell membrane</location>
        <topology evidence="1">Multi-pass membrane protein</topology>
    </subcellularLocation>
</comment>
<evidence type="ECO:0000313" key="8">
    <source>
        <dbReference type="EMBL" id="TMQ90534.1"/>
    </source>
</evidence>
<feature type="transmembrane region" description="Helical" evidence="7">
    <location>
        <begin position="843"/>
        <end position="864"/>
    </location>
</feature>
<feature type="transmembrane region" description="Helical" evidence="7">
    <location>
        <begin position="569"/>
        <end position="587"/>
    </location>
</feature>
<sequence>MAVGGGLEDGGCGVNARRPGGRRSTARRRFWDADRDGGWSGRRYGVTPIHDETVHSRQGTAAGAPVDEPARPDRIRRPADAIRFAASVVGLAAVMLLVSIAQETTHGLHTDIAEGAAHAPRLLLSLATLVSSFGVLAAPIAFGIERLFHKDGMRVAIALLAAMIAFGLTVGLDDLVVRGAPGGVLDSLIWGGTETAPVHTDIAPVIAFVSAVGMAGRARWQAATWTMIGLAALTGLTASYASVAALAATYFLGRAIGHGTLYVVGTPNPRPPGRAVVAALERLGLRPERAARMDEPADGAEETRRYGVVLAPRPGNGSGSRLPTGRGAHGDWDLELHVLDRDQQTAGLLYRVWRLLRLRATTTGRALRSLRRSLEQESLMAYAVDAAGVRTPRLIGTSEVGTEAALLAYEHVPGRRLADLDDEEITDGLLTDVWRQFRALQEGRLAHRRLQDGAILVGDDGSAYITDLRAGEIAAGDLALRLDLAQALTTLALRAGPERAVRTAAAVLGEEALAAAVPLLQRVALSRTTRTALRHDRDLLTRIREQIVRLKPETEVAPARLERFRPRTVFSIVALSVAAYIVIPQVASLDIGTMTATASWRWVLVALGAAALTYVAAALMLMGFVPEKLPLGRTVLVQLAASFVKLVAPAAVGGVAVNTRYLQRSGVRPGPAVASVGASQLVGLVTHILLLVLFGFLTGSTSKATQDLAPSRAVVIAVLSLGLLAGLALTVPRVRREVTSRLKSMFSGVVPRLVDVLQSPRKLSTGMGGTLLLTVAFVLCLDASIRAFGGSLPLTTVVVVFLTANALGSAAPTPGGLGAVEGALTLALTISGLSAETATSAVLLYRLLTLWLPVLPGWGAFTYLQRKEAL</sequence>
<feature type="region of interest" description="Disordered" evidence="6">
    <location>
        <begin position="1"/>
        <end position="29"/>
    </location>
</feature>
<feature type="transmembrane region" description="Helical" evidence="7">
    <location>
        <begin position="81"/>
        <end position="102"/>
    </location>
</feature>
<feature type="transmembrane region" description="Helical" evidence="7">
    <location>
        <begin position="227"/>
        <end position="252"/>
    </location>
</feature>
<evidence type="ECO:0000256" key="4">
    <source>
        <dbReference type="ARBA" id="ARBA00022989"/>
    </source>
</evidence>
<dbReference type="Pfam" id="PF03706">
    <property type="entry name" value="LPG_synthase_TM"/>
    <property type="match status" value="1"/>
</dbReference>
<evidence type="ECO:0000256" key="6">
    <source>
        <dbReference type="SAM" id="MobiDB-lite"/>
    </source>
</evidence>
<evidence type="ECO:0000256" key="3">
    <source>
        <dbReference type="ARBA" id="ARBA00022692"/>
    </source>
</evidence>
<feature type="transmembrane region" description="Helical" evidence="7">
    <location>
        <begin position="636"/>
        <end position="657"/>
    </location>
</feature>
<feature type="transmembrane region" description="Helical" evidence="7">
    <location>
        <begin position="788"/>
        <end position="807"/>
    </location>
</feature>
<accession>A0A5C4J1G4</accession>
<keyword evidence="3 7" id="KW-0812">Transmembrane</keyword>
<dbReference type="InterPro" id="IPR022791">
    <property type="entry name" value="L-PG_synthase/AglD"/>
</dbReference>
<dbReference type="EMBL" id="VCKW01000282">
    <property type="protein sequence ID" value="TMQ90534.1"/>
    <property type="molecule type" value="Genomic_DNA"/>
</dbReference>
<dbReference type="PANTHER" id="PTHR39087">
    <property type="entry name" value="UPF0104 MEMBRANE PROTEIN MJ1595"/>
    <property type="match status" value="1"/>
</dbReference>
<feature type="region of interest" description="Disordered" evidence="6">
    <location>
        <begin position="52"/>
        <end position="72"/>
    </location>
</feature>
<evidence type="ECO:0000256" key="5">
    <source>
        <dbReference type="ARBA" id="ARBA00023136"/>
    </source>
</evidence>
<feature type="compositionally biased region" description="Basic residues" evidence="6">
    <location>
        <begin position="19"/>
        <end position="28"/>
    </location>
</feature>
<evidence type="ECO:0000256" key="1">
    <source>
        <dbReference type="ARBA" id="ARBA00004651"/>
    </source>
</evidence>
<protein>
    <submittedName>
        <fullName evidence="8">Flippase-like domain-containing protein</fullName>
    </submittedName>
</protein>
<feature type="transmembrane region" description="Helical" evidence="7">
    <location>
        <begin position="709"/>
        <end position="731"/>
    </location>
</feature>
<dbReference type="SUPFAM" id="SSF56112">
    <property type="entry name" value="Protein kinase-like (PK-like)"/>
    <property type="match status" value="1"/>
</dbReference>
<feature type="transmembrane region" description="Helical" evidence="7">
    <location>
        <begin position="155"/>
        <end position="172"/>
    </location>
</feature>
<dbReference type="Proteomes" id="UP000309174">
    <property type="component" value="Unassembled WGS sequence"/>
</dbReference>
<evidence type="ECO:0000313" key="9">
    <source>
        <dbReference type="Proteomes" id="UP000309174"/>
    </source>
</evidence>
<evidence type="ECO:0000256" key="7">
    <source>
        <dbReference type="SAM" id="Phobius"/>
    </source>
</evidence>
<dbReference type="NCBIfam" id="TIGR00374">
    <property type="entry name" value="flippase-like domain"/>
    <property type="match status" value="1"/>
</dbReference>
<dbReference type="GO" id="GO:0005886">
    <property type="term" value="C:plasma membrane"/>
    <property type="evidence" value="ECO:0007669"/>
    <property type="project" value="UniProtKB-SubCell"/>
</dbReference>
<dbReference type="OrthoDB" id="5242664at2"/>
<keyword evidence="2" id="KW-1003">Cell membrane</keyword>
<dbReference type="InterPro" id="IPR011009">
    <property type="entry name" value="Kinase-like_dom_sf"/>
</dbReference>
<feature type="compositionally biased region" description="Gly residues" evidence="6">
    <location>
        <begin position="1"/>
        <end position="13"/>
    </location>
</feature>
<organism evidence="8 9">
    <name type="scientific">Actinomadura soli</name>
    <dbReference type="NCBI Taxonomy" id="2508997"/>
    <lineage>
        <taxon>Bacteria</taxon>
        <taxon>Bacillati</taxon>
        <taxon>Actinomycetota</taxon>
        <taxon>Actinomycetes</taxon>
        <taxon>Streptosporangiales</taxon>
        <taxon>Thermomonosporaceae</taxon>
        <taxon>Actinomadura</taxon>
    </lineage>
</organism>
<feature type="transmembrane region" description="Helical" evidence="7">
    <location>
        <begin position="677"/>
        <end position="697"/>
    </location>
</feature>
<keyword evidence="5 7" id="KW-0472">Membrane</keyword>
<feature type="transmembrane region" description="Helical" evidence="7">
    <location>
        <begin position="122"/>
        <end position="143"/>
    </location>
</feature>